<evidence type="ECO:0000313" key="2">
    <source>
        <dbReference type="Proteomes" id="UP000612956"/>
    </source>
</evidence>
<gene>
    <name evidence="1" type="ORF">GCM10011591_46760</name>
</gene>
<comment type="caution">
    <text evidence="1">The sequence shown here is derived from an EMBL/GenBank/DDBJ whole genome shotgun (WGS) entry which is preliminary data.</text>
</comment>
<reference evidence="1" key="1">
    <citation type="journal article" date="2014" name="Int. J. Syst. Evol. Microbiol.">
        <title>Complete genome sequence of Corynebacterium casei LMG S-19264T (=DSM 44701T), isolated from a smear-ripened cheese.</title>
        <authorList>
            <consortium name="US DOE Joint Genome Institute (JGI-PGF)"/>
            <person name="Walter F."/>
            <person name="Albersmeier A."/>
            <person name="Kalinowski J."/>
            <person name="Ruckert C."/>
        </authorList>
    </citation>
    <scope>NUCLEOTIDE SEQUENCE</scope>
    <source>
        <strain evidence="1">CGMCC 4.7278</strain>
    </source>
</reference>
<dbReference type="RefSeq" id="WP_188831234.1">
    <property type="nucleotide sequence ID" value="NZ_BMMW01000007.1"/>
</dbReference>
<keyword evidence="2" id="KW-1185">Reference proteome</keyword>
<organism evidence="1 2">
    <name type="scientific">Nocardia camponoti</name>
    <dbReference type="NCBI Taxonomy" id="1616106"/>
    <lineage>
        <taxon>Bacteria</taxon>
        <taxon>Bacillati</taxon>
        <taxon>Actinomycetota</taxon>
        <taxon>Actinomycetes</taxon>
        <taxon>Mycobacteriales</taxon>
        <taxon>Nocardiaceae</taxon>
        <taxon>Nocardia</taxon>
    </lineage>
</organism>
<dbReference type="EMBL" id="BMMW01000007">
    <property type="protein sequence ID" value="GGK69296.1"/>
    <property type="molecule type" value="Genomic_DNA"/>
</dbReference>
<dbReference type="AlphaFoldDB" id="A0A917VEI9"/>
<reference evidence="1" key="2">
    <citation type="submission" date="2020-09" db="EMBL/GenBank/DDBJ databases">
        <authorList>
            <person name="Sun Q."/>
            <person name="Zhou Y."/>
        </authorList>
    </citation>
    <scope>NUCLEOTIDE SEQUENCE</scope>
    <source>
        <strain evidence="1">CGMCC 4.7278</strain>
    </source>
</reference>
<sequence length="59" mass="6186">MILRQLLAGAADPEHAVAAALAVWRGDRETCPNRAILRVDTAAGRGPGPLPIVEDARAD</sequence>
<proteinExistence type="predicted"/>
<name>A0A917VEI9_9NOCA</name>
<accession>A0A917VEI9</accession>
<dbReference type="Proteomes" id="UP000612956">
    <property type="component" value="Unassembled WGS sequence"/>
</dbReference>
<evidence type="ECO:0000313" key="1">
    <source>
        <dbReference type="EMBL" id="GGK69296.1"/>
    </source>
</evidence>
<protein>
    <submittedName>
        <fullName evidence="1">Uncharacterized protein</fullName>
    </submittedName>
</protein>